<gene>
    <name evidence="2" type="ORF">TbgDal_X16920</name>
</gene>
<dbReference type="EMBL" id="FN554973">
    <property type="protein sequence ID" value="CBH16589.1"/>
    <property type="molecule type" value="Genomic_DNA"/>
</dbReference>
<name>D0A031_TRYB9</name>
<accession>D0A031</accession>
<keyword evidence="1" id="KW-1133">Transmembrane helix</keyword>
<evidence type="ECO:0000256" key="1">
    <source>
        <dbReference type="SAM" id="Phobius"/>
    </source>
</evidence>
<organism evidence="2 3">
    <name type="scientific">Trypanosoma brucei gambiense (strain MHOM/CI/86/DAL972)</name>
    <dbReference type="NCBI Taxonomy" id="679716"/>
    <lineage>
        <taxon>Eukaryota</taxon>
        <taxon>Discoba</taxon>
        <taxon>Euglenozoa</taxon>
        <taxon>Kinetoplastea</taxon>
        <taxon>Metakinetoplastina</taxon>
        <taxon>Trypanosomatida</taxon>
        <taxon>Trypanosomatidae</taxon>
        <taxon>Trypanosoma</taxon>
    </lineage>
</organism>
<dbReference type="AlphaFoldDB" id="D0A031"/>
<dbReference type="KEGG" id="tbg:TbgDal_X16920"/>
<dbReference type="GeneID" id="23864923"/>
<keyword evidence="1" id="KW-0812">Transmembrane</keyword>
<evidence type="ECO:0000313" key="2">
    <source>
        <dbReference type="EMBL" id="CBH16589.1"/>
    </source>
</evidence>
<dbReference type="Proteomes" id="UP000002316">
    <property type="component" value="Chromosome 10"/>
</dbReference>
<evidence type="ECO:0000313" key="3">
    <source>
        <dbReference type="Proteomes" id="UP000002316"/>
    </source>
</evidence>
<sequence>MFAVFVFLITHYRHRSRMCTEGKGEKTGFDLPLCICAFHFTSSKQKQQQQQQQTPPIIFNIIIITIVEWMSSLALPFPPFFFCYYSSSLPSLVTVLFHRVL</sequence>
<dbReference type="RefSeq" id="XP_011778853.1">
    <property type="nucleotide sequence ID" value="XM_011780551.1"/>
</dbReference>
<proteinExistence type="predicted"/>
<reference evidence="3" key="1">
    <citation type="journal article" date="2010" name="PLoS Negl. Trop. Dis.">
        <title>The genome sequence of Trypanosoma brucei gambiense, causative agent of chronic human african trypanosomiasis.</title>
        <authorList>
            <person name="Jackson A.P."/>
            <person name="Sanders M."/>
            <person name="Berry A."/>
            <person name="McQuillan J."/>
            <person name="Aslett M.A."/>
            <person name="Quail M.A."/>
            <person name="Chukualim B."/>
            <person name="Capewell P."/>
            <person name="MacLeod A."/>
            <person name="Melville S.E."/>
            <person name="Gibson W."/>
            <person name="Barry J.D."/>
            <person name="Berriman M."/>
            <person name="Hertz-Fowler C."/>
        </authorList>
    </citation>
    <scope>NUCLEOTIDE SEQUENCE [LARGE SCALE GENOMIC DNA]</scope>
    <source>
        <strain evidence="3">MHOM/CI/86/DAL972</strain>
    </source>
</reference>
<protein>
    <submittedName>
        <fullName evidence="2">Uncharacterized protein</fullName>
    </submittedName>
</protein>
<keyword evidence="1" id="KW-0472">Membrane</keyword>
<feature type="transmembrane region" description="Helical" evidence="1">
    <location>
        <begin position="54"/>
        <end position="71"/>
    </location>
</feature>